<organism evidence="1 2">
    <name type="scientific">Alteromonas salexigens</name>
    <dbReference type="NCBI Taxonomy" id="2982530"/>
    <lineage>
        <taxon>Bacteria</taxon>
        <taxon>Pseudomonadati</taxon>
        <taxon>Pseudomonadota</taxon>
        <taxon>Gammaproteobacteria</taxon>
        <taxon>Alteromonadales</taxon>
        <taxon>Alteromonadaceae</taxon>
        <taxon>Alteromonas/Salinimonas group</taxon>
        <taxon>Alteromonas</taxon>
    </lineage>
</organism>
<dbReference type="RefSeq" id="WP_262993496.1">
    <property type="nucleotide sequence ID" value="NZ_JAOTJC010000007.1"/>
</dbReference>
<evidence type="ECO:0000313" key="1">
    <source>
        <dbReference type="EMBL" id="MCU7554660.1"/>
    </source>
</evidence>
<keyword evidence="2" id="KW-1185">Reference proteome</keyword>
<sequence length="144" mass="16764">MISANKPFLSSKFKPGMMTIHETGELIRRRALEAGLFPILEYKIKKSTNPSGFAYVDWVLLDSQRNPVVAIEIDATNVQKSYVEQSFENLRCCDAPVKIQILYQIRRFEVLGTSKWVSKHSAQDIRVLNDEEFWLDKLLFHRLF</sequence>
<gene>
    <name evidence="1" type="ORF">OCL06_08615</name>
</gene>
<dbReference type="EMBL" id="JAOTJC010000007">
    <property type="protein sequence ID" value="MCU7554660.1"/>
    <property type="molecule type" value="Genomic_DNA"/>
</dbReference>
<name>A0ABT2VMX4_9ALTE</name>
<comment type="caution">
    <text evidence="1">The sequence shown here is derived from an EMBL/GenBank/DDBJ whole genome shotgun (WGS) entry which is preliminary data.</text>
</comment>
<accession>A0ABT2VMX4</accession>
<proteinExistence type="predicted"/>
<reference evidence="2" key="1">
    <citation type="submission" date="2023-07" db="EMBL/GenBank/DDBJ databases">
        <title>Study on multiphase classification of strain Alteromonas salexigens isolated from the Yellow Sea.</title>
        <authorList>
            <person name="Sun L."/>
        </authorList>
    </citation>
    <scope>NUCLEOTIDE SEQUENCE [LARGE SCALE GENOMIC DNA]</scope>
    <source>
        <strain evidence="2">ASW11-19</strain>
    </source>
</reference>
<dbReference type="Proteomes" id="UP001209257">
    <property type="component" value="Unassembled WGS sequence"/>
</dbReference>
<protein>
    <recommendedName>
        <fullName evidence="3">DUF2726 domain-containing protein</fullName>
    </recommendedName>
</protein>
<evidence type="ECO:0008006" key="3">
    <source>
        <dbReference type="Google" id="ProtNLM"/>
    </source>
</evidence>
<evidence type="ECO:0000313" key="2">
    <source>
        <dbReference type="Proteomes" id="UP001209257"/>
    </source>
</evidence>